<evidence type="ECO:0008006" key="3">
    <source>
        <dbReference type="Google" id="ProtNLM"/>
    </source>
</evidence>
<sequence length="208" mass="24260">MQYAIIDESGRFADPKSRIICFAAVCAESLVGLDKIIPKIKRKIPFKGSRKREKFLAEIKFSRTGDKTKRAVLGEMAQREIEIFLLTIDTEGRKVADNPENYSLIIAKLLSVVRRKNLQLKHIIIDRHFTWTSQIERFNHLVCRKLGGELFIEHVDSQQNSVVSLADFVAGAVREYYEDKNEIWKPLIGKRIVYEKKVSWRELRQQKR</sequence>
<dbReference type="InterPro" id="IPR024524">
    <property type="entry name" value="DUF3800"/>
</dbReference>
<dbReference type="Proteomes" id="UP000178429">
    <property type="component" value="Unassembled WGS sequence"/>
</dbReference>
<dbReference type="EMBL" id="MGHL01000002">
    <property type="protein sequence ID" value="OGM70757.1"/>
    <property type="molecule type" value="Genomic_DNA"/>
</dbReference>
<dbReference type="Pfam" id="PF12686">
    <property type="entry name" value="DUF3800"/>
    <property type="match status" value="1"/>
</dbReference>
<comment type="caution">
    <text evidence="1">The sequence shown here is derived from an EMBL/GenBank/DDBJ whole genome shotgun (WGS) entry which is preliminary data.</text>
</comment>
<dbReference type="STRING" id="1802525.A2975_02605"/>
<protein>
    <recommendedName>
        <fullName evidence="3">DUF3800 domain-containing protein</fullName>
    </recommendedName>
</protein>
<reference evidence="1 2" key="1">
    <citation type="journal article" date="2016" name="Nat. Commun.">
        <title>Thousands of microbial genomes shed light on interconnected biogeochemical processes in an aquifer system.</title>
        <authorList>
            <person name="Anantharaman K."/>
            <person name="Brown C.T."/>
            <person name="Hug L.A."/>
            <person name="Sharon I."/>
            <person name="Castelle C.J."/>
            <person name="Probst A.J."/>
            <person name="Thomas B.C."/>
            <person name="Singh A."/>
            <person name="Wilkins M.J."/>
            <person name="Karaoz U."/>
            <person name="Brodie E.L."/>
            <person name="Williams K.H."/>
            <person name="Hubbard S.S."/>
            <person name="Banfield J.F."/>
        </authorList>
    </citation>
    <scope>NUCLEOTIDE SEQUENCE [LARGE SCALE GENOMIC DNA]</scope>
</reference>
<organism evidence="1 2">
    <name type="scientific">Candidatus Woesebacteria bacterium RIFCSPLOWO2_01_FULL_44_14</name>
    <dbReference type="NCBI Taxonomy" id="1802525"/>
    <lineage>
        <taxon>Bacteria</taxon>
        <taxon>Candidatus Woeseibacteriota</taxon>
    </lineage>
</organism>
<dbReference type="AlphaFoldDB" id="A0A1F8C372"/>
<name>A0A1F8C372_9BACT</name>
<evidence type="ECO:0000313" key="1">
    <source>
        <dbReference type="EMBL" id="OGM70757.1"/>
    </source>
</evidence>
<gene>
    <name evidence="1" type="ORF">A2975_02605</name>
</gene>
<accession>A0A1F8C372</accession>
<evidence type="ECO:0000313" key="2">
    <source>
        <dbReference type="Proteomes" id="UP000178429"/>
    </source>
</evidence>
<proteinExistence type="predicted"/>